<accession>A0ABX1MID5</accession>
<dbReference type="Pfam" id="PF06977">
    <property type="entry name" value="SdiA-regulated"/>
    <property type="match status" value="1"/>
</dbReference>
<keyword evidence="6" id="KW-1185">Reference proteome</keyword>
<name>A0ABX1MID5_9RHOO</name>
<proteinExistence type="inferred from homology"/>
<evidence type="ECO:0000256" key="2">
    <source>
        <dbReference type="ARBA" id="ARBA00009852"/>
    </source>
</evidence>
<evidence type="ECO:0000256" key="3">
    <source>
        <dbReference type="ARBA" id="ARBA00022475"/>
    </source>
</evidence>
<keyword evidence="4" id="KW-0472">Membrane</keyword>
<dbReference type="SUPFAM" id="SSF50956">
    <property type="entry name" value="Thermostable phytase (3-phytase)"/>
    <property type="match status" value="1"/>
</dbReference>
<comment type="similarity">
    <text evidence="2">Belongs to the YjiK family.</text>
</comment>
<reference evidence="5 6" key="1">
    <citation type="submission" date="2019-12" db="EMBL/GenBank/DDBJ databases">
        <title>Comparative genomics gives insights into the taxonomy of the Azoarcus-Aromatoleum group and reveals separate origins of nif in the plant-associated Azoarcus and non-plant-associated Aromatoleum sub-groups.</title>
        <authorList>
            <person name="Lafos M."/>
            <person name="Maluk M."/>
            <person name="Batista M."/>
            <person name="Junghare M."/>
            <person name="Carmona M."/>
            <person name="Faoro H."/>
            <person name="Cruz L.M."/>
            <person name="Battistoni F."/>
            <person name="De Souza E."/>
            <person name="Pedrosa F."/>
            <person name="Chen W.-M."/>
            <person name="Poole P.S."/>
            <person name="Dixon R.A."/>
            <person name="James E.K."/>
        </authorList>
    </citation>
    <scope>NUCLEOTIDE SEQUENCE [LARGE SCALE GENOMIC DNA]</scope>
    <source>
        <strain evidence="5 6">ToN1</strain>
    </source>
</reference>
<evidence type="ECO:0000313" key="6">
    <source>
        <dbReference type="Proteomes" id="UP000652074"/>
    </source>
</evidence>
<protein>
    <submittedName>
        <fullName evidence="5">Uncharacterized protein</fullName>
    </submittedName>
</protein>
<comment type="subcellular location">
    <subcellularLocation>
        <location evidence="1">Cell membrane</location>
    </subcellularLocation>
</comment>
<dbReference type="CDD" id="cd09971">
    <property type="entry name" value="SdiA-regulated"/>
    <property type="match status" value="1"/>
</dbReference>
<dbReference type="RefSeq" id="WP_169204370.1">
    <property type="nucleotide sequence ID" value="NZ_CP059560.1"/>
</dbReference>
<dbReference type="InterPro" id="IPR011042">
    <property type="entry name" value="6-blade_b-propeller_TolB-like"/>
</dbReference>
<organism evidence="5 6">
    <name type="scientific">Aromatoleum petrolei</name>
    <dbReference type="NCBI Taxonomy" id="76116"/>
    <lineage>
        <taxon>Bacteria</taxon>
        <taxon>Pseudomonadati</taxon>
        <taxon>Pseudomonadota</taxon>
        <taxon>Betaproteobacteria</taxon>
        <taxon>Rhodocyclales</taxon>
        <taxon>Rhodocyclaceae</taxon>
        <taxon>Aromatoleum</taxon>
    </lineage>
</organism>
<dbReference type="Gene3D" id="2.120.10.30">
    <property type="entry name" value="TolB, C-terminal domain"/>
    <property type="match status" value="1"/>
</dbReference>
<comment type="caution">
    <text evidence="5">The sequence shown here is derived from an EMBL/GenBank/DDBJ whole genome shotgun (WGS) entry which is preliminary data.</text>
</comment>
<dbReference type="InterPro" id="IPR009722">
    <property type="entry name" value="YjiK/CarP"/>
</dbReference>
<dbReference type="Proteomes" id="UP000652074">
    <property type="component" value="Unassembled WGS sequence"/>
</dbReference>
<gene>
    <name evidence="5" type="ORF">GPA26_00110</name>
</gene>
<sequence>MAFASTGLRRFAPRAGLYALILVAAVAALGVADHELHWHQRLLSRAVVHRGTQGLPSQAIALQDYEVVIDAKPVPGAAELSGITYDFDRDRLLAVSNDGPAEVVALSRTGDVLERYRLEGFDDTEGIAYMGNGRVAITNETLQRLNFVELPPQSGTLDAKGSPFLTLGLNMHRGNKGFEGLAYDVAGDRVFITKERDPRQLFEVDGVAASLGGRLQLTLQDHTDWIDRDVSTGDLADVSFDPKTGHLVLLSEESKELVELDAEGRFVSSRPLAGRGSGLANDAPSPEGVTMDADGNLYVVSEPNLFYVLRKKP</sequence>
<evidence type="ECO:0000313" key="5">
    <source>
        <dbReference type="EMBL" id="NMF86875.1"/>
    </source>
</evidence>
<evidence type="ECO:0000256" key="4">
    <source>
        <dbReference type="ARBA" id="ARBA00023136"/>
    </source>
</evidence>
<keyword evidence="3" id="KW-1003">Cell membrane</keyword>
<evidence type="ECO:0000256" key="1">
    <source>
        <dbReference type="ARBA" id="ARBA00004236"/>
    </source>
</evidence>
<dbReference type="EMBL" id="WTVR01000001">
    <property type="protein sequence ID" value="NMF86875.1"/>
    <property type="molecule type" value="Genomic_DNA"/>
</dbReference>